<reference evidence="5" key="1">
    <citation type="journal article" date="2021" name="Genome Biol. Evol.">
        <title>A High-Quality Reference Genome for a Parasitic Bivalve with Doubly Uniparental Inheritance (Bivalvia: Unionida).</title>
        <authorList>
            <person name="Smith C.H."/>
        </authorList>
    </citation>
    <scope>NUCLEOTIDE SEQUENCE</scope>
    <source>
        <strain evidence="5">CHS0354</strain>
    </source>
</reference>
<comment type="caution">
    <text evidence="5">The sequence shown here is derived from an EMBL/GenBank/DDBJ whole genome shotgun (WGS) entry which is preliminary data.</text>
</comment>
<accession>A0AAE0VJ96</accession>
<dbReference type="SUPFAM" id="SSF57501">
    <property type="entry name" value="Cystine-knot cytokines"/>
    <property type="match status" value="1"/>
</dbReference>
<evidence type="ECO:0000313" key="6">
    <source>
        <dbReference type="Proteomes" id="UP001195483"/>
    </source>
</evidence>
<dbReference type="InterPro" id="IPR029034">
    <property type="entry name" value="Cystine-knot_cytokine"/>
</dbReference>
<dbReference type="GO" id="GO:0005125">
    <property type="term" value="F:cytokine activity"/>
    <property type="evidence" value="ECO:0007669"/>
    <property type="project" value="InterPro"/>
</dbReference>
<proteinExistence type="inferred from homology"/>
<sequence>MERVAIFLLQHGIIYIPRCTAFQYFTCKEPLNYSELILNEFLRFINDPTLNHIDYTFLTIDEVYKNSLLNKRRYKQYPDYWMWLSGNRQCSHHISNDIEMMHTTSTCPWYFELDYDPLRIPSNVVRARCSCKTCEQKGVCAEVMSYIPVVRKVCNISVSRPEEMEFEYHADVEELPVGCSCRLKVDV</sequence>
<reference evidence="5" key="3">
    <citation type="submission" date="2023-05" db="EMBL/GenBank/DDBJ databases">
        <authorList>
            <person name="Smith C.H."/>
        </authorList>
    </citation>
    <scope>NUCLEOTIDE SEQUENCE</scope>
    <source>
        <strain evidence="5">CHS0354</strain>
        <tissue evidence="5">Mantle</tissue>
    </source>
</reference>
<comment type="similarity">
    <text evidence="2">Belongs to the IL-17 family.</text>
</comment>
<dbReference type="Proteomes" id="UP001195483">
    <property type="component" value="Unassembled WGS sequence"/>
</dbReference>
<dbReference type="EMBL" id="JAEAOA010000029">
    <property type="protein sequence ID" value="KAK3579661.1"/>
    <property type="molecule type" value="Genomic_DNA"/>
</dbReference>
<dbReference type="Gene3D" id="2.10.90.10">
    <property type="entry name" value="Cystine-knot cytokines"/>
    <property type="match status" value="1"/>
</dbReference>
<evidence type="ECO:0000256" key="4">
    <source>
        <dbReference type="ARBA" id="ARBA00022729"/>
    </source>
</evidence>
<evidence type="ECO:0000256" key="1">
    <source>
        <dbReference type="ARBA" id="ARBA00004613"/>
    </source>
</evidence>
<evidence type="ECO:0000256" key="3">
    <source>
        <dbReference type="ARBA" id="ARBA00022525"/>
    </source>
</evidence>
<protein>
    <submittedName>
        <fullName evidence="5">Uncharacterized protein</fullName>
    </submittedName>
</protein>
<comment type="subcellular location">
    <subcellularLocation>
        <location evidence="1">Secreted</location>
    </subcellularLocation>
</comment>
<name>A0AAE0VJ96_9BIVA</name>
<evidence type="ECO:0000256" key="2">
    <source>
        <dbReference type="ARBA" id="ARBA00007236"/>
    </source>
</evidence>
<dbReference type="GO" id="GO:0005576">
    <property type="term" value="C:extracellular region"/>
    <property type="evidence" value="ECO:0007669"/>
    <property type="project" value="UniProtKB-SubCell"/>
</dbReference>
<reference evidence="5" key="2">
    <citation type="journal article" date="2021" name="Genome Biol. Evol.">
        <title>Developing a high-quality reference genome for a parasitic bivalve with doubly uniparental inheritance (Bivalvia: Unionida).</title>
        <authorList>
            <person name="Smith C.H."/>
        </authorList>
    </citation>
    <scope>NUCLEOTIDE SEQUENCE</scope>
    <source>
        <strain evidence="5">CHS0354</strain>
        <tissue evidence="5">Mantle</tissue>
    </source>
</reference>
<dbReference type="AlphaFoldDB" id="A0AAE0VJ96"/>
<evidence type="ECO:0000313" key="5">
    <source>
        <dbReference type="EMBL" id="KAK3579661.1"/>
    </source>
</evidence>
<gene>
    <name evidence="5" type="ORF">CHS0354_000037</name>
</gene>
<keyword evidence="6" id="KW-1185">Reference proteome</keyword>
<dbReference type="InterPro" id="IPR010345">
    <property type="entry name" value="IL-17_fam"/>
</dbReference>
<organism evidence="5 6">
    <name type="scientific">Potamilus streckersoni</name>
    <dbReference type="NCBI Taxonomy" id="2493646"/>
    <lineage>
        <taxon>Eukaryota</taxon>
        <taxon>Metazoa</taxon>
        <taxon>Spiralia</taxon>
        <taxon>Lophotrochozoa</taxon>
        <taxon>Mollusca</taxon>
        <taxon>Bivalvia</taxon>
        <taxon>Autobranchia</taxon>
        <taxon>Heteroconchia</taxon>
        <taxon>Palaeoheterodonta</taxon>
        <taxon>Unionida</taxon>
        <taxon>Unionoidea</taxon>
        <taxon>Unionidae</taxon>
        <taxon>Ambleminae</taxon>
        <taxon>Lampsilini</taxon>
        <taxon>Potamilus</taxon>
    </lineage>
</organism>
<dbReference type="Pfam" id="PF06083">
    <property type="entry name" value="IL17"/>
    <property type="match status" value="1"/>
</dbReference>
<keyword evidence="3" id="KW-0964">Secreted</keyword>
<keyword evidence="4" id="KW-0732">Signal</keyword>